<feature type="domain" description="RNase H type-1" evidence="1">
    <location>
        <begin position="133"/>
        <end position="251"/>
    </location>
</feature>
<accession>A0A396HIA2</accession>
<organism evidence="2 3">
    <name type="scientific">Medicago truncatula</name>
    <name type="common">Barrel medic</name>
    <name type="synonym">Medicago tribuloides</name>
    <dbReference type="NCBI Taxonomy" id="3880"/>
    <lineage>
        <taxon>Eukaryota</taxon>
        <taxon>Viridiplantae</taxon>
        <taxon>Streptophyta</taxon>
        <taxon>Embryophyta</taxon>
        <taxon>Tracheophyta</taxon>
        <taxon>Spermatophyta</taxon>
        <taxon>Magnoliopsida</taxon>
        <taxon>eudicotyledons</taxon>
        <taxon>Gunneridae</taxon>
        <taxon>Pentapetalae</taxon>
        <taxon>rosids</taxon>
        <taxon>fabids</taxon>
        <taxon>Fabales</taxon>
        <taxon>Fabaceae</taxon>
        <taxon>Papilionoideae</taxon>
        <taxon>50 kb inversion clade</taxon>
        <taxon>NPAAA clade</taxon>
        <taxon>Hologalegina</taxon>
        <taxon>IRL clade</taxon>
        <taxon>Trifolieae</taxon>
        <taxon>Medicago</taxon>
    </lineage>
</organism>
<sequence length="313" mass="35491">MGTPNMKKYWYQPLIHYSINCNSILSLFDVCERGWSSKCKLTIISAIIYILNAIWSCKNSFRFKGEQPNMKSTITQIIANVSIAGNLTKLATGSTIRDFTVLKAFKVNTHYPNAPKITEVIWSPPILHWIKCNTDGAALGTTDQAACAGIFRNRNGESLGCFAANLGIENDFYAELMGVIFVVECAIKKRWTHLWIESDSKLANLAVKSSNIVPWQIKNRWLNCLHLMTGLTCMITHMYSEGNHCADKLASIGLTVDGFTWWSSPPVNIRADLVNNRLGLPYYKFSNFTLRAWFGPPSFLYLTFDFNIFWMRP</sequence>
<evidence type="ECO:0000259" key="1">
    <source>
        <dbReference type="Pfam" id="PF13456"/>
    </source>
</evidence>
<dbReference type="PANTHER" id="PTHR47723:SF23">
    <property type="entry name" value="REVERSE TRANSCRIPTASE-LIKE PROTEIN"/>
    <property type="match status" value="1"/>
</dbReference>
<evidence type="ECO:0000313" key="2">
    <source>
        <dbReference type="EMBL" id="RHN52976.1"/>
    </source>
</evidence>
<dbReference type="Gene3D" id="3.30.420.10">
    <property type="entry name" value="Ribonuclease H-like superfamily/Ribonuclease H"/>
    <property type="match status" value="1"/>
</dbReference>
<gene>
    <name evidence="2" type="ORF">MtrunA17_Chr6g0486421</name>
</gene>
<dbReference type="InterPro" id="IPR036397">
    <property type="entry name" value="RNaseH_sf"/>
</dbReference>
<dbReference type="GO" id="GO:0004523">
    <property type="term" value="F:RNA-DNA hybrid ribonuclease activity"/>
    <property type="evidence" value="ECO:0007669"/>
    <property type="project" value="InterPro"/>
</dbReference>
<dbReference type="PANTHER" id="PTHR47723">
    <property type="entry name" value="OS05G0353850 PROTEIN"/>
    <property type="match status" value="1"/>
</dbReference>
<dbReference type="Proteomes" id="UP000265566">
    <property type="component" value="Chromosome 6"/>
</dbReference>
<dbReference type="EMBL" id="PSQE01000006">
    <property type="protein sequence ID" value="RHN52976.1"/>
    <property type="molecule type" value="Genomic_DNA"/>
</dbReference>
<reference evidence="3" key="1">
    <citation type="journal article" date="2018" name="Nat. Plants">
        <title>Whole-genome landscape of Medicago truncatula symbiotic genes.</title>
        <authorList>
            <person name="Pecrix Y."/>
            <person name="Staton S.E."/>
            <person name="Sallet E."/>
            <person name="Lelandais-Briere C."/>
            <person name="Moreau S."/>
            <person name="Carrere S."/>
            <person name="Blein T."/>
            <person name="Jardinaud M.F."/>
            <person name="Latrasse D."/>
            <person name="Zouine M."/>
            <person name="Zahm M."/>
            <person name="Kreplak J."/>
            <person name="Mayjonade B."/>
            <person name="Satge C."/>
            <person name="Perez M."/>
            <person name="Cauet S."/>
            <person name="Marande W."/>
            <person name="Chantry-Darmon C."/>
            <person name="Lopez-Roques C."/>
            <person name="Bouchez O."/>
            <person name="Berard A."/>
            <person name="Debelle F."/>
            <person name="Munos S."/>
            <person name="Bendahmane A."/>
            <person name="Berges H."/>
            <person name="Niebel A."/>
            <person name="Buitink J."/>
            <person name="Frugier F."/>
            <person name="Benhamed M."/>
            <person name="Crespi M."/>
            <person name="Gouzy J."/>
            <person name="Gamas P."/>
        </authorList>
    </citation>
    <scope>NUCLEOTIDE SEQUENCE [LARGE SCALE GENOMIC DNA]</scope>
    <source>
        <strain evidence="3">cv. Jemalong A17</strain>
    </source>
</reference>
<dbReference type="InterPro" id="IPR012337">
    <property type="entry name" value="RNaseH-like_sf"/>
</dbReference>
<dbReference type="InterPro" id="IPR002156">
    <property type="entry name" value="RNaseH_domain"/>
</dbReference>
<dbReference type="Pfam" id="PF13456">
    <property type="entry name" value="RVT_3"/>
    <property type="match status" value="1"/>
</dbReference>
<protein>
    <submittedName>
        <fullName evidence="2">Putative ribonuclease H-like domain-containing protein</fullName>
    </submittedName>
</protein>
<dbReference type="InterPro" id="IPR053151">
    <property type="entry name" value="RNase_H-like"/>
</dbReference>
<evidence type="ECO:0000313" key="3">
    <source>
        <dbReference type="Proteomes" id="UP000265566"/>
    </source>
</evidence>
<comment type="caution">
    <text evidence="2">The sequence shown here is derived from an EMBL/GenBank/DDBJ whole genome shotgun (WGS) entry which is preliminary data.</text>
</comment>
<dbReference type="CDD" id="cd06222">
    <property type="entry name" value="RNase_H_like"/>
    <property type="match status" value="1"/>
</dbReference>
<dbReference type="InterPro" id="IPR044730">
    <property type="entry name" value="RNase_H-like_dom_plant"/>
</dbReference>
<dbReference type="GO" id="GO:0003676">
    <property type="term" value="F:nucleic acid binding"/>
    <property type="evidence" value="ECO:0007669"/>
    <property type="project" value="InterPro"/>
</dbReference>
<dbReference type="Gramene" id="rna37718">
    <property type="protein sequence ID" value="RHN52976.1"/>
    <property type="gene ID" value="gene37718"/>
</dbReference>
<proteinExistence type="predicted"/>
<dbReference type="SUPFAM" id="SSF53098">
    <property type="entry name" value="Ribonuclease H-like"/>
    <property type="match status" value="1"/>
</dbReference>
<name>A0A396HIA2_MEDTR</name>
<dbReference type="AlphaFoldDB" id="A0A396HIA2"/>